<dbReference type="FunFam" id="3.40.50.300:FF:000098">
    <property type="entry name" value="Probable GTP-binding protein EngB"/>
    <property type="match status" value="1"/>
</dbReference>
<name>K1M1L5_9LACT</name>
<evidence type="ECO:0000313" key="13">
    <source>
        <dbReference type="Proteomes" id="UP000004465"/>
    </source>
</evidence>
<reference evidence="12 13" key="1">
    <citation type="submission" date="2012-07" db="EMBL/GenBank/DDBJ databases">
        <title>The Genome Sequence of Facklamia hominis CCUG 36813.</title>
        <authorList>
            <consortium name="The Broad Institute Genome Sequencing Platform"/>
            <person name="Earl A."/>
            <person name="Ward D."/>
            <person name="Feldgarden M."/>
            <person name="Gevers D."/>
            <person name="Huys G."/>
            <person name="Walker B."/>
            <person name="Young S.K."/>
            <person name="Zeng Q."/>
            <person name="Gargeya S."/>
            <person name="Fitzgerald M."/>
            <person name="Haas B."/>
            <person name="Abouelleil A."/>
            <person name="Alvarado L."/>
            <person name="Arachchi H.M."/>
            <person name="Berlin A.M."/>
            <person name="Chapman S.B."/>
            <person name="Goldberg J."/>
            <person name="Griggs A."/>
            <person name="Gujja S."/>
            <person name="Hansen M."/>
            <person name="Howarth C."/>
            <person name="Imamovic A."/>
            <person name="Larimer J."/>
            <person name="McCowen C."/>
            <person name="Montmayeur A."/>
            <person name="Murphy C."/>
            <person name="Neiman D."/>
            <person name="Pearson M."/>
            <person name="Priest M."/>
            <person name="Roberts A."/>
            <person name="Saif S."/>
            <person name="Shea T."/>
            <person name="Sisk P."/>
            <person name="Sykes S."/>
            <person name="Wortman J."/>
            <person name="Nusbaum C."/>
            <person name="Birren B."/>
        </authorList>
    </citation>
    <scope>NUCLEOTIDE SEQUENCE [LARGE SCALE GENOMIC DNA]</scope>
    <source>
        <strain evidence="12 13">CCUG 36813</strain>
    </source>
</reference>
<evidence type="ECO:0000256" key="4">
    <source>
        <dbReference type="ARBA" id="ARBA00022723"/>
    </source>
</evidence>
<dbReference type="AlphaFoldDB" id="K1M1L5"/>
<evidence type="ECO:0000256" key="3">
    <source>
        <dbReference type="ARBA" id="ARBA00022618"/>
    </source>
</evidence>
<dbReference type="Gene3D" id="3.40.50.300">
    <property type="entry name" value="P-loop containing nucleotide triphosphate hydrolases"/>
    <property type="match status" value="1"/>
</dbReference>
<dbReference type="InterPro" id="IPR005225">
    <property type="entry name" value="Small_GTP-bd"/>
</dbReference>
<dbReference type="InterPro" id="IPR019987">
    <property type="entry name" value="GTP-bd_ribosome_bio_YsxC"/>
</dbReference>
<dbReference type="InterPro" id="IPR006073">
    <property type="entry name" value="GTP-bd"/>
</dbReference>
<gene>
    <name evidence="10" type="primary">engB</name>
    <name evidence="12" type="ORF">HMPREF9706_00226</name>
</gene>
<dbReference type="HOGENOM" id="CLU_033732_3_0_9"/>
<dbReference type="STRING" id="883111.HMPREF9706_00226"/>
<keyword evidence="3 10" id="KW-0132">Cell division</keyword>
<evidence type="ECO:0000256" key="1">
    <source>
        <dbReference type="ARBA" id="ARBA00001946"/>
    </source>
</evidence>
<keyword evidence="5 10" id="KW-0547">Nucleotide-binding</keyword>
<keyword evidence="8 10" id="KW-0717">Septation</keyword>
<comment type="caution">
    <text evidence="12">The sequence shown here is derived from an EMBL/GenBank/DDBJ whole genome shotgun (WGS) entry which is preliminary data.</text>
</comment>
<proteinExistence type="inferred from homology"/>
<evidence type="ECO:0000256" key="7">
    <source>
        <dbReference type="ARBA" id="ARBA00023134"/>
    </source>
</evidence>
<comment type="function">
    <text evidence="10">Necessary for normal cell division and for the maintenance of normal septation.</text>
</comment>
<evidence type="ECO:0000313" key="12">
    <source>
        <dbReference type="EMBL" id="EKB56243.1"/>
    </source>
</evidence>
<dbReference type="EMBL" id="AGZD01000001">
    <property type="protein sequence ID" value="EKB56243.1"/>
    <property type="molecule type" value="Genomic_DNA"/>
</dbReference>
<dbReference type="RefSeq" id="WP_006907531.1">
    <property type="nucleotide sequence ID" value="NZ_JH932292.1"/>
</dbReference>
<dbReference type="NCBIfam" id="TIGR00231">
    <property type="entry name" value="small_GTP"/>
    <property type="match status" value="1"/>
</dbReference>
<keyword evidence="7 10" id="KW-0342">GTP-binding</keyword>
<evidence type="ECO:0000256" key="5">
    <source>
        <dbReference type="ARBA" id="ARBA00022741"/>
    </source>
</evidence>
<dbReference type="PANTHER" id="PTHR11649">
    <property type="entry name" value="MSS1/TRME-RELATED GTP-BINDING PROTEIN"/>
    <property type="match status" value="1"/>
</dbReference>
<dbReference type="InterPro" id="IPR027417">
    <property type="entry name" value="P-loop_NTPase"/>
</dbReference>
<accession>K1M1L5</accession>
<dbReference type="GO" id="GO:0000917">
    <property type="term" value="P:division septum assembly"/>
    <property type="evidence" value="ECO:0007669"/>
    <property type="project" value="UniProtKB-KW"/>
</dbReference>
<keyword evidence="4" id="KW-0479">Metal-binding</keyword>
<dbReference type="CDD" id="cd01876">
    <property type="entry name" value="YihA_EngB"/>
    <property type="match status" value="1"/>
</dbReference>
<comment type="similarity">
    <text evidence="2 10">Belongs to the TRAFAC class TrmE-Era-EngA-EngB-Septin-like GTPase superfamily. EngB GTPase family.</text>
</comment>
<dbReference type="PATRIC" id="fig|883111.3.peg.224"/>
<dbReference type="GO" id="GO:0005525">
    <property type="term" value="F:GTP binding"/>
    <property type="evidence" value="ECO:0007669"/>
    <property type="project" value="UniProtKB-UniRule"/>
</dbReference>
<dbReference type="PANTHER" id="PTHR11649:SF13">
    <property type="entry name" value="ENGB-TYPE G DOMAIN-CONTAINING PROTEIN"/>
    <property type="match status" value="1"/>
</dbReference>
<organism evidence="12 13">
    <name type="scientific">Facklamia hominis CCUG 36813</name>
    <dbReference type="NCBI Taxonomy" id="883111"/>
    <lineage>
        <taxon>Bacteria</taxon>
        <taxon>Bacillati</taxon>
        <taxon>Bacillota</taxon>
        <taxon>Bacilli</taxon>
        <taxon>Lactobacillales</taxon>
        <taxon>Aerococcaceae</taxon>
        <taxon>Facklamia</taxon>
    </lineage>
</organism>
<sequence>MQIKEANFVISAVKPDQYPQDDLLEVALAGRSNVGKSSFINRMVQRKALARTSSQPGKTQTLNFYEINKSFRFVDVPGYGYARVSKQSRHAFSKLNASYLSQRPNIALLFLLMDIRHEPTRLDKEMFAFAESLDIPFAVILTKLDKIKRSQVNKHLSMYKKALDLPTTDALFPFSAKDGAGAEAIWQVINRFIQEEV</sequence>
<dbReference type="HAMAP" id="MF_00321">
    <property type="entry name" value="GTPase_EngB"/>
    <property type="match status" value="1"/>
</dbReference>
<dbReference type="InterPro" id="IPR030393">
    <property type="entry name" value="G_ENGB_dom"/>
</dbReference>
<evidence type="ECO:0000256" key="9">
    <source>
        <dbReference type="ARBA" id="ARBA00023306"/>
    </source>
</evidence>
<dbReference type="PROSITE" id="PS51706">
    <property type="entry name" value="G_ENGB"/>
    <property type="match status" value="1"/>
</dbReference>
<dbReference type="NCBIfam" id="TIGR03598">
    <property type="entry name" value="GTPase_YsxC"/>
    <property type="match status" value="1"/>
</dbReference>
<dbReference type="OrthoDB" id="9804921at2"/>
<dbReference type="Pfam" id="PF01926">
    <property type="entry name" value="MMR_HSR1"/>
    <property type="match status" value="1"/>
</dbReference>
<keyword evidence="13" id="KW-1185">Reference proteome</keyword>
<evidence type="ECO:0000259" key="11">
    <source>
        <dbReference type="PROSITE" id="PS51706"/>
    </source>
</evidence>
<evidence type="ECO:0000256" key="8">
    <source>
        <dbReference type="ARBA" id="ARBA00023210"/>
    </source>
</evidence>
<dbReference type="SUPFAM" id="SSF52540">
    <property type="entry name" value="P-loop containing nucleoside triphosphate hydrolases"/>
    <property type="match status" value="1"/>
</dbReference>
<keyword evidence="6" id="KW-0460">Magnesium</keyword>
<comment type="cofactor">
    <cofactor evidence="1">
        <name>Mg(2+)</name>
        <dbReference type="ChEBI" id="CHEBI:18420"/>
    </cofactor>
</comment>
<protein>
    <recommendedName>
        <fullName evidence="10">Probable GTP-binding protein EngB</fullName>
    </recommendedName>
</protein>
<dbReference type="GO" id="GO:0046872">
    <property type="term" value="F:metal ion binding"/>
    <property type="evidence" value="ECO:0007669"/>
    <property type="project" value="UniProtKB-KW"/>
</dbReference>
<evidence type="ECO:0000256" key="6">
    <source>
        <dbReference type="ARBA" id="ARBA00022842"/>
    </source>
</evidence>
<keyword evidence="9 10" id="KW-0131">Cell cycle</keyword>
<dbReference type="GO" id="GO:0005829">
    <property type="term" value="C:cytosol"/>
    <property type="evidence" value="ECO:0007669"/>
    <property type="project" value="TreeGrafter"/>
</dbReference>
<dbReference type="Proteomes" id="UP000004465">
    <property type="component" value="Unassembled WGS sequence"/>
</dbReference>
<evidence type="ECO:0000256" key="2">
    <source>
        <dbReference type="ARBA" id="ARBA00009638"/>
    </source>
</evidence>
<feature type="domain" description="EngB-type G" evidence="11">
    <location>
        <begin position="22"/>
        <end position="195"/>
    </location>
</feature>
<evidence type="ECO:0000256" key="10">
    <source>
        <dbReference type="HAMAP-Rule" id="MF_00321"/>
    </source>
</evidence>